<dbReference type="SUPFAM" id="SSF52266">
    <property type="entry name" value="SGNH hydrolase"/>
    <property type="match status" value="1"/>
</dbReference>
<dbReference type="GO" id="GO:0016787">
    <property type="term" value="F:hydrolase activity"/>
    <property type="evidence" value="ECO:0007669"/>
    <property type="project" value="UniProtKB-KW"/>
</dbReference>
<dbReference type="Proteomes" id="UP001155145">
    <property type="component" value="Unassembled WGS sequence"/>
</dbReference>
<keyword evidence="2" id="KW-0378">Hydrolase</keyword>
<evidence type="ECO:0000259" key="1">
    <source>
        <dbReference type="Pfam" id="PF13472"/>
    </source>
</evidence>
<dbReference type="InterPro" id="IPR036514">
    <property type="entry name" value="SGNH_hydro_sf"/>
</dbReference>
<dbReference type="InterPro" id="IPR013207">
    <property type="entry name" value="LGFP"/>
</dbReference>
<protein>
    <submittedName>
        <fullName evidence="2">SGNH/GDSL hydrolase family protein</fullName>
    </submittedName>
</protein>
<dbReference type="Pfam" id="PF08310">
    <property type="entry name" value="LGFP"/>
    <property type="match status" value="1"/>
</dbReference>
<sequence length="365" mass="38312">MGPVLHARRLAGVAVLTCLLLCSPFPGPGGSDRPGYAKPAAAAKTLNSGSFKAGLAPAGVPREAWRDLQVLAETQRKAGLSPAVQAGKVTCNAAGCSRQIGARLELWNADTGAHLVRDAVHRVWNTPEGASLGFPIRSEYPHGNGFRTDFQNGSLMYDPVTGRVMSVVPGVDESALVIGDSQTSIKTWVGQGLVQAGYRPILRGANGTGFAHGNGTVSAYAQALESHQWLLPWGEPALIILQGGGNDTAHSAAEIQSGVRRLISDVRQSYPSARILMVGVIGDGTGPRKDVDRLLAATAAEAGLEFLSPGDWWARYGLNGAMRPDGRHLSPEGHARTAGVLARELERIAPVDSGFSSGRPARALQ</sequence>
<dbReference type="EMBL" id="JAJFZT010000010">
    <property type="protein sequence ID" value="MCC3273951.1"/>
    <property type="molecule type" value="Genomic_DNA"/>
</dbReference>
<evidence type="ECO:0000313" key="4">
    <source>
        <dbReference type="Proteomes" id="UP000829758"/>
    </source>
</evidence>
<dbReference type="Gene3D" id="3.40.50.1110">
    <property type="entry name" value="SGNH hydrolase"/>
    <property type="match status" value="1"/>
</dbReference>
<evidence type="ECO:0000313" key="2">
    <source>
        <dbReference type="EMBL" id="MCC3273951.1"/>
    </source>
</evidence>
<name>A0A9X1M9V9_9MICC</name>
<organism evidence="2 5">
    <name type="scientific">Arthrobacter zhangbolii</name>
    <dbReference type="NCBI Taxonomy" id="2886936"/>
    <lineage>
        <taxon>Bacteria</taxon>
        <taxon>Bacillati</taxon>
        <taxon>Actinomycetota</taxon>
        <taxon>Actinomycetes</taxon>
        <taxon>Micrococcales</taxon>
        <taxon>Micrococcaceae</taxon>
        <taxon>Arthrobacter</taxon>
    </lineage>
</organism>
<evidence type="ECO:0000313" key="5">
    <source>
        <dbReference type="Proteomes" id="UP001155145"/>
    </source>
</evidence>
<evidence type="ECO:0000313" key="3">
    <source>
        <dbReference type="EMBL" id="UON91317.1"/>
    </source>
</evidence>
<dbReference type="EMBL" id="CP094984">
    <property type="protein sequence ID" value="UON91317.1"/>
    <property type="molecule type" value="Genomic_DNA"/>
</dbReference>
<keyword evidence="4" id="KW-1185">Reference proteome</keyword>
<dbReference type="InterPro" id="IPR013830">
    <property type="entry name" value="SGNH_hydro"/>
</dbReference>
<reference evidence="2" key="1">
    <citation type="submission" date="2021-10" db="EMBL/GenBank/DDBJ databases">
        <title>Novel species in genus Arthrobacter.</title>
        <authorList>
            <person name="Liu Y."/>
        </authorList>
    </citation>
    <scope>NUCLEOTIDE SEQUENCE</scope>
    <source>
        <strain evidence="2">Zg-Y462</strain>
        <strain evidence="4">zg-Y462</strain>
    </source>
</reference>
<proteinExistence type="predicted"/>
<dbReference type="CDD" id="cd00229">
    <property type="entry name" value="SGNH_hydrolase"/>
    <property type="match status" value="1"/>
</dbReference>
<accession>A0A9X1M9V9</accession>
<gene>
    <name evidence="2" type="ORF">LJ755_14585</name>
    <name evidence="3" type="ORF">MUK71_11985</name>
</gene>
<dbReference type="AlphaFoldDB" id="A0A9X1M9V9"/>
<dbReference type="Proteomes" id="UP000829758">
    <property type="component" value="Chromosome"/>
</dbReference>
<dbReference type="Pfam" id="PF13472">
    <property type="entry name" value="Lipase_GDSL_2"/>
    <property type="match status" value="1"/>
</dbReference>
<feature type="domain" description="SGNH hydrolase-type esterase" evidence="1">
    <location>
        <begin position="179"/>
        <end position="336"/>
    </location>
</feature>
<dbReference type="RefSeq" id="WP_227929552.1">
    <property type="nucleotide sequence ID" value="NZ_CP094984.1"/>
</dbReference>